<keyword evidence="2" id="KW-0472">Membrane</keyword>
<dbReference type="EMBL" id="MU863899">
    <property type="protein sequence ID" value="KAK4202209.1"/>
    <property type="molecule type" value="Genomic_DNA"/>
</dbReference>
<protein>
    <submittedName>
        <fullName evidence="3">Uncharacterized protein</fullName>
    </submittedName>
</protein>
<name>A0AAN7AX60_9PEZI</name>
<keyword evidence="2" id="KW-0812">Transmembrane</keyword>
<evidence type="ECO:0000313" key="4">
    <source>
        <dbReference type="Proteomes" id="UP001303160"/>
    </source>
</evidence>
<feature type="transmembrane region" description="Helical" evidence="2">
    <location>
        <begin position="95"/>
        <end position="114"/>
    </location>
</feature>
<comment type="caution">
    <text evidence="3">The sequence shown here is derived from an EMBL/GenBank/DDBJ whole genome shotgun (WGS) entry which is preliminary data.</text>
</comment>
<evidence type="ECO:0000256" key="2">
    <source>
        <dbReference type="SAM" id="Phobius"/>
    </source>
</evidence>
<gene>
    <name evidence="3" type="ORF">QBC40DRAFT_276743</name>
</gene>
<feature type="transmembrane region" description="Helical" evidence="2">
    <location>
        <begin position="212"/>
        <end position="231"/>
    </location>
</feature>
<feature type="transmembrane region" description="Helical" evidence="2">
    <location>
        <begin position="186"/>
        <end position="206"/>
    </location>
</feature>
<dbReference type="AlphaFoldDB" id="A0AAN7AX60"/>
<feature type="compositionally biased region" description="Basic and acidic residues" evidence="1">
    <location>
        <begin position="43"/>
        <end position="61"/>
    </location>
</feature>
<proteinExistence type="predicted"/>
<organism evidence="3 4">
    <name type="scientific">Triangularia verruculosa</name>
    <dbReference type="NCBI Taxonomy" id="2587418"/>
    <lineage>
        <taxon>Eukaryota</taxon>
        <taxon>Fungi</taxon>
        <taxon>Dikarya</taxon>
        <taxon>Ascomycota</taxon>
        <taxon>Pezizomycotina</taxon>
        <taxon>Sordariomycetes</taxon>
        <taxon>Sordariomycetidae</taxon>
        <taxon>Sordariales</taxon>
        <taxon>Podosporaceae</taxon>
        <taxon>Triangularia</taxon>
    </lineage>
</organism>
<evidence type="ECO:0000256" key="1">
    <source>
        <dbReference type="SAM" id="MobiDB-lite"/>
    </source>
</evidence>
<keyword evidence="2" id="KW-1133">Transmembrane helix</keyword>
<reference evidence="3" key="2">
    <citation type="submission" date="2023-05" db="EMBL/GenBank/DDBJ databases">
        <authorList>
            <consortium name="Lawrence Berkeley National Laboratory"/>
            <person name="Steindorff A."/>
            <person name="Hensen N."/>
            <person name="Bonometti L."/>
            <person name="Westerberg I."/>
            <person name="Brannstrom I.O."/>
            <person name="Guillou S."/>
            <person name="Cros-Aarteil S."/>
            <person name="Calhoun S."/>
            <person name="Haridas S."/>
            <person name="Kuo A."/>
            <person name="Mondo S."/>
            <person name="Pangilinan J."/>
            <person name="Riley R."/>
            <person name="Labutti K."/>
            <person name="Andreopoulos B."/>
            <person name="Lipzen A."/>
            <person name="Chen C."/>
            <person name="Yanf M."/>
            <person name="Daum C."/>
            <person name="Ng V."/>
            <person name="Clum A."/>
            <person name="Ohm R."/>
            <person name="Martin F."/>
            <person name="Silar P."/>
            <person name="Natvig D."/>
            <person name="Lalanne C."/>
            <person name="Gautier V."/>
            <person name="Ament-Velasquez S.L."/>
            <person name="Kruys A."/>
            <person name="Hutchinson M.I."/>
            <person name="Powell A.J."/>
            <person name="Barry K."/>
            <person name="Miller A.N."/>
            <person name="Grigoriev I.V."/>
            <person name="Debuchy R."/>
            <person name="Gladieux P."/>
            <person name="Thoren M.H."/>
            <person name="Johannesson H."/>
        </authorList>
    </citation>
    <scope>NUCLEOTIDE SEQUENCE</scope>
    <source>
        <strain evidence="3">CBS 315.58</strain>
    </source>
</reference>
<evidence type="ECO:0000313" key="3">
    <source>
        <dbReference type="EMBL" id="KAK4202209.1"/>
    </source>
</evidence>
<reference evidence="3" key="1">
    <citation type="journal article" date="2023" name="Mol. Phylogenet. Evol.">
        <title>Genome-scale phylogeny and comparative genomics of the fungal order Sordariales.</title>
        <authorList>
            <person name="Hensen N."/>
            <person name="Bonometti L."/>
            <person name="Westerberg I."/>
            <person name="Brannstrom I.O."/>
            <person name="Guillou S."/>
            <person name="Cros-Aarteil S."/>
            <person name="Calhoun S."/>
            <person name="Haridas S."/>
            <person name="Kuo A."/>
            <person name="Mondo S."/>
            <person name="Pangilinan J."/>
            <person name="Riley R."/>
            <person name="LaButti K."/>
            <person name="Andreopoulos B."/>
            <person name="Lipzen A."/>
            <person name="Chen C."/>
            <person name="Yan M."/>
            <person name="Daum C."/>
            <person name="Ng V."/>
            <person name="Clum A."/>
            <person name="Steindorff A."/>
            <person name="Ohm R.A."/>
            <person name="Martin F."/>
            <person name="Silar P."/>
            <person name="Natvig D.O."/>
            <person name="Lalanne C."/>
            <person name="Gautier V."/>
            <person name="Ament-Velasquez S.L."/>
            <person name="Kruys A."/>
            <person name="Hutchinson M.I."/>
            <person name="Powell A.J."/>
            <person name="Barry K."/>
            <person name="Miller A.N."/>
            <person name="Grigoriev I.V."/>
            <person name="Debuchy R."/>
            <person name="Gladieux P."/>
            <person name="Hiltunen Thoren M."/>
            <person name="Johannesson H."/>
        </authorList>
    </citation>
    <scope>NUCLEOTIDE SEQUENCE</scope>
    <source>
        <strain evidence="3">CBS 315.58</strain>
    </source>
</reference>
<feature type="region of interest" description="Disordered" evidence="1">
    <location>
        <begin position="1"/>
        <end position="61"/>
    </location>
</feature>
<dbReference type="Proteomes" id="UP001303160">
    <property type="component" value="Unassembled WGS sequence"/>
</dbReference>
<feature type="transmembrane region" description="Helical" evidence="2">
    <location>
        <begin position="243"/>
        <end position="264"/>
    </location>
</feature>
<feature type="compositionally biased region" description="Low complexity" evidence="1">
    <location>
        <begin position="10"/>
        <end position="26"/>
    </location>
</feature>
<sequence>MADQHRTAISPAPSSTQQSPSTSYQDPDSHESATIQDVGDVETATHHPTKEPRELEEDAHLGKGGRALFRALDGFLERFGPIQDRTFARFTTTSARVLSTILMVALTIFAAYLANEGVRLARWTAEREFLDYCETHEWKTIDCQHESDTTLEPPPRVRRYHEGPPRSSSIMLGLESTSYSEFRDSVVDWLLWMMLCCSCGMLLSRVADFGGFWLRLFAICHGFIWPFCGYYGQSISTTRNLGISVLLVVASNCISRFSLVNAGWRYRMRFFSWYLTFLHSLVQVSYGFQRLRAGVGLERGDGNALIYNIGIAGRG</sequence>
<keyword evidence="4" id="KW-1185">Reference proteome</keyword>
<accession>A0AAN7AX60</accession>